<name>A0A1W6ZLB3_9HYPH</name>
<evidence type="ECO:0000313" key="2">
    <source>
        <dbReference type="Proteomes" id="UP000194137"/>
    </source>
</evidence>
<reference evidence="1 2" key="1">
    <citation type="submission" date="2017-05" db="EMBL/GenBank/DDBJ databases">
        <title>Full genome sequence of Pseudorhodoplanes sinuspersici.</title>
        <authorList>
            <person name="Dastgheib S.M.M."/>
            <person name="Shavandi M."/>
            <person name="Tirandaz H."/>
        </authorList>
    </citation>
    <scope>NUCLEOTIDE SEQUENCE [LARGE SCALE GENOMIC DNA]</scope>
    <source>
        <strain evidence="1 2">RIPI110</strain>
    </source>
</reference>
<dbReference type="AlphaFoldDB" id="A0A1W6ZLB3"/>
<dbReference type="EMBL" id="CP021112">
    <property type="protein sequence ID" value="ARP98055.1"/>
    <property type="molecule type" value="Genomic_DNA"/>
</dbReference>
<proteinExistence type="predicted"/>
<protein>
    <submittedName>
        <fullName evidence="1">Uncharacterized protein</fullName>
    </submittedName>
</protein>
<accession>A0A1W6ZLB3</accession>
<dbReference type="KEGG" id="psin:CAK95_02385"/>
<dbReference type="Proteomes" id="UP000194137">
    <property type="component" value="Chromosome"/>
</dbReference>
<organism evidence="1 2">
    <name type="scientific">Pseudorhodoplanes sinuspersici</name>
    <dbReference type="NCBI Taxonomy" id="1235591"/>
    <lineage>
        <taxon>Bacteria</taxon>
        <taxon>Pseudomonadati</taxon>
        <taxon>Pseudomonadota</taxon>
        <taxon>Alphaproteobacteria</taxon>
        <taxon>Hyphomicrobiales</taxon>
        <taxon>Pseudorhodoplanes</taxon>
    </lineage>
</organism>
<keyword evidence="2" id="KW-1185">Reference proteome</keyword>
<evidence type="ECO:0000313" key="1">
    <source>
        <dbReference type="EMBL" id="ARP98055.1"/>
    </source>
</evidence>
<sequence>MPTSKTYRPNNSKEIERRAPLLDRILWLCVAAGLLAGSVVLWLFGFTLWAAAALVLLLVCPLVIAWILRIERQQNPTHKNTS</sequence>
<gene>
    <name evidence="1" type="ORF">CAK95_02385</name>
</gene>
<dbReference type="STRING" id="1235591.CAK95_02385"/>